<keyword evidence="3" id="KW-1185">Reference proteome</keyword>
<feature type="region of interest" description="Disordered" evidence="1">
    <location>
        <begin position="161"/>
        <end position="225"/>
    </location>
</feature>
<proteinExistence type="predicted"/>
<feature type="compositionally biased region" description="Basic and acidic residues" evidence="1">
    <location>
        <begin position="161"/>
        <end position="205"/>
    </location>
</feature>
<dbReference type="EMBL" id="VFJC01000024">
    <property type="protein sequence ID" value="KAB5530679.1"/>
    <property type="molecule type" value="Genomic_DNA"/>
</dbReference>
<evidence type="ECO:0000256" key="1">
    <source>
        <dbReference type="SAM" id="MobiDB-lite"/>
    </source>
</evidence>
<name>A0A5N5KJX4_PANHP</name>
<accession>A0A5N5KJX4</accession>
<organism evidence="2 3">
    <name type="scientific">Pangasianodon hypophthalmus</name>
    <name type="common">Striped catfish</name>
    <name type="synonym">Helicophagus hypophthalmus</name>
    <dbReference type="NCBI Taxonomy" id="310915"/>
    <lineage>
        <taxon>Eukaryota</taxon>
        <taxon>Metazoa</taxon>
        <taxon>Chordata</taxon>
        <taxon>Craniata</taxon>
        <taxon>Vertebrata</taxon>
        <taxon>Euteleostomi</taxon>
        <taxon>Actinopterygii</taxon>
        <taxon>Neopterygii</taxon>
        <taxon>Teleostei</taxon>
        <taxon>Ostariophysi</taxon>
        <taxon>Siluriformes</taxon>
        <taxon>Pangasiidae</taxon>
        <taxon>Pangasianodon</taxon>
    </lineage>
</organism>
<reference evidence="2 3" key="1">
    <citation type="submission" date="2019-06" db="EMBL/GenBank/DDBJ databases">
        <title>A chromosome-scale genome assembly of the striped catfish, Pangasianodon hypophthalmus.</title>
        <authorList>
            <person name="Wen M."/>
            <person name="Zahm M."/>
            <person name="Roques C."/>
            <person name="Cabau C."/>
            <person name="Klopp C."/>
            <person name="Donnadieu C."/>
            <person name="Jouanno E."/>
            <person name="Avarre J.-C."/>
            <person name="Campet M."/>
            <person name="Ha T.T.T."/>
            <person name="Dugue R."/>
            <person name="Lampietro C."/>
            <person name="Louis A."/>
            <person name="Herpin A."/>
            <person name="Echchiki A."/>
            <person name="Berthelot C."/>
            <person name="Parey E."/>
            <person name="Roest-Crollius H."/>
            <person name="Braasch I."/>
            <person name="Postlethwait J."/>
            <person name="Bobe J."/>
            <person name="Montfort J."/>
            <person name="Bouchez O."/>
            <person name="Begum T."/>
            <person name="Schartl M."/>
            <person name="Guiguen Y."/>
        </authorList>
    </citation>
    <scope>NUCLEOTIDE SEQUENCE [LARGE SCALE GENOMIC DNA]</scope>
    <source>
        <strain evidence="2 3">Indonesia</strain>
        <tissue evidence="2">Blood</tissue>
    </source>
</reference>
<sequence length="225" mass="25363">MLTPLSAFQTRLADIMETLAKAAVVEISKLVELECKILLSEVTRGQHEIDFLRKRLQLMEKHIPRSENPSSRAEDHSSRSENHSSRSENHSSRSENHSSRTENQPCIKRESELEEFGGGDAALVDTPVTTEQDHQHHGEKQTTEVKIKQEGFWDAELGGEKARDGVHSTEEISTRHFSDESADRRTFSAHPQDRSFFENNLHDPEGDLNVRTVNGPGLCSSSIDH</sequence>
<feature type="compositionally biased region" description="Basic and acidic residues" evidence="1">
    <location>
        <begin position="72"/>
        <end position="100"/>
    </location>
</feature>
<evidence type="ECO:0000313" key="3">
    <source>
        <dbReference type="Proteomes" id="UP000327468"/>
    </source>
</evidence>
<comment type="caution">
    <text evidence="2">The sequence shown here is derived from an EMBL/GenBank/DDBJ whole genome shotgun (WGS) entry which is preliminary data.</text>
</comment>
<protein>
    <submittedName>
        <fullName evidence="2">Uncharacterized protein</fullName>
    </submittedName>
</protein>
<gene>
    <name evidence="2" type="ORF">PHYPO_G00132140</name>
</gene>
<feature type="region of interest" description="Disordered" evidence="1">
    <location>
        <begin position="63"/>
        <end position="108"/>
    </location>
</feature>
<dbReference type="Proteomes" id="UP000327468">
    <property type="component" value="Chromosome 23"/>
</dbReference>
<evidence type="ECO:0000313" key="2">
    <source>
        <dbReference type="EMBL" id="KAB5530679.1"/>
    </source>
</evidence>
<dbReference type="AlphaFoldDB" id="A0A5N5KJX4"/>